<evidence type="ECO:0000256" key="4">
    <source>
        <dbReference type="ARBA" id="ARBA00022547"/>
    </source>
</evidence>
<dbReference type="AlphaFoldDB" id="A0A222AHC2"/>
<accession>A0A222AHC2</accession>
<evidence type="ECO:0000256" key="2">
    <source>
        <dbReference type="ARBA" id="ARBA00005513"/>
    </source>
</evidence>
<dbReference type="EMBL" id="KY856939">
    <property type="protein sequence ID" value="ASO75776.1"/>
    <property type="molecule type" value="Genomic_DNA"/>
</dbReference>
<keyword evidence="8 11" id="KW-0406">Ion transport</keyword>
<evidence type="ECO:0000256" key="11">
    <source>
        <dbReference type="HAMAP-Rule" id="MF_01399"/>
    </source>
</evidence>
<comment type="subunit">
    <text evidence="11">F-type ATPases have 2 components, F(1) - the catalytic core - and F(0) - the membrane proton channel. F(1) has five subunits: alpha(3), beta(3), gamma(1), delta(1), epsilon(1). F(0) has four main subunits: a(1), b(1), b'(1) and c(10-14). The alpha and beta chains form an alternating ring which encloses part of the gamma chain. F(1) is attached to F(0) by a central stalk formed by the gamma and epsilon chains, while a peripheral stalk is formed by the delta, b and b' chains.</text>
</comment>
<keyword evidence="7 11" id="KW-1133">Transmembrane helix</keyword>
<evidence type="ECO:0000256" key="6">
    <source>
        <dbReference type="ARBA" id="ARBA00022781"/>
    </source>
</evidence>
<organism evidence="14">
    <name type="scientific">Cryptomonas curvata</name>
    <dbReference type="NCBI Taxonomy" id="233186"/>
    <lineage>
        <taxon>Eukaryota</taxon>
        <taxon>Cryptophyceae</taxon>
        <taxon>Cryptomonadales</taxon>
        <taxon>Cryptomonadaceae</taxon>
        <taxon>Cryptomonas</taxon>
    </lineage>
</organism>
<dbReference type="GO" id="GO:0046933">
    <property type="term" value="F:proton-transporting ATP synthase activity, rotational mechanism"/>
    <property type="evidence" value="ECO:0007669"/>
    <property type="project" value="UniProtKB-UniRule"/>
</dbReference>
<dbReference type="HAMAP" id="MF_01399">
    <property type="entry name" value="ATP_synth_bprime"/>
    <property type="match status" value="1"/>
</dbReference>
<dbReference type="PANTHER" id="PTHR33445">
    <property type="entry name" value="ATP SYNTHASE SUBUNIT B', CHLOROPLASTIC"/>
    <property type="match status" value="1"/>
</dbReference>
<dbReference type="GO" id="GO:0005886">
    <property type="term" value="C:plasma membrane"/>
    <property type="evidence" value="ECO:0007669"/>
    <property type="project" value="UniProtKB-SubCell"/>
</dbReference>
<evidence type="ECO:0000256" key="1">
    <source>
        <dbReference type="ARBA" id="ARBA00004167"/>
    </source>
</evidence>
<dbReference type="PANTHER" id="PTHR33445:SF2">
    <property type="entry name" value="ATP SYNTHASE SUBUNIT B', CHLOROPLASTIC"/>
    <property type="match status" value="1"/>
</dbReference>
<reference evidence="14" key="1">
    <citation type="journal article" date="2017" name="Genome Biol. Evol.">
        <title>Evolutionary Dynamics of Cryptophyte Plastid Genomes.</title>
        <authorList>
            <person name="Kim J.I."/>
            <person name="Moore C.E."/>
            <person name="Archibald J.M."/>
            <person name="Bhattacharya D."/>
            <person name="Yi G."/>
            <person name="Yoon H.S."/>
            <person name="Shin W."/>
        </authorList>
    </citation>
    <scope>NUCLEOTIDE SEQUENCE</scope>
    <source>
        <strain evidence="14">CNUKR</strain>
    </source>
</reference>
<keyword evidence="13" id="KW-0175">Coiled coil</keyword>
<dbReference type="InterPro" id="IPR002146">
    <property type="entry name" value="ATP_synth_b/b'su_bac/chlpt"/>
</dbReference>
<evidence type="ECO:0000256" key="3">
    <source>
        <dbReference type="ARBA" id="ARBA00022448"/>
    </source>
</evidence>
<name>A0A222AHC2_9CRYP</name>
<dbReference type="InterPro" id="IPR050059">
    <property type="entry name" value="ATP_synthase_B_chain"/>
</dbReference>
<dbReference type="InterPro" id="IPR034679">
    <property type="entry name" value="ATP_synth_b"/>
</dbReference>
<dbReference type="GeneID" id="33910055"/>
<dbReference type="CDD" id="cd06503">
    <property type="entry name" value="ATP-synt_Fo_b"/>
    <property type="match status" value="1"/>
</dbReference>
<dbReference type="HAMAP" id="MF_01398">
    <property type="entry name" value="ATP_synth_b_bprime"/>
    <property type="match status" value="1"/>
</dbReference>
<keyword evidence="14" id="KW-0934">Plastid</keyword>
<dbReference type="NCBIfam" id="NF005607">
    <property type="entry name" value="PRK07353.1"/>
    <property type="match status" value="1"/>
</dbReference>
<feature type="coiled-coil region" evidence="13">
    <location>
        <begin position="116"/>
        <end position="158"/>
    </location>
</feature>
<keyword evidence="11" id="KW-0066">ATP synthesis</keyword>
<gene>
    <name evidence="11 14" type="primary">atpG</name>
    <name evidence="11" type="synonym">atpF2</name>
</gene>
<comment type="function">
    <text evidence="10 11">F(1)F(0) ATP synthase produces ATP from ADP in the presence of a proton or sodium gradient. F-type ATPases consist of two structural domains, F(1) containing the extramembraneous catalytic core and F(0) containing the membrane proton channel, linked together by a central stalk and a peripheral stalk. During catalysis, ATP synthesis in the catalytic domain of F(1) is coupled via a rotary mechanism of the central stalk subunits to proton translocation.</text>
</comment>
<keyword evidence="4 11" id="KW-0138">CF(0)</keyword>
<keyword evidence="5 11" id="KW-0812">Transmembrane</keyword>
<protein>
    <submittedName>
        <fullName evidence="14">ATP synthase CF0 B' subunit</fullName>
    </submittedName>
</protein>
<feature type="transmembrane region" description="Helical" evidence="11">
    <location>
        <begin position="27"/>
        <end position="47"/>
    </location>
</feature>
<evidence type="ECO:0000256" key="7">
    <source>
        <dbReference type="ARBA" id="ARBA00022989"/>
    </source>
</evidence>
<dbReference type="GO" id="GO:0045259">
    <property type="term" value="C:proton-transporting ATP synthase complex"/>
    <property type="evidence" value="ECO:0007669"/>
    <property type="project" value="UniProtKB-KW"/>
</dbReference>
<keyword evidence="6 11" id="KW-0375">Hydrogen ion transport</keyword>
<comment type="subcellular location">
    <subcellularLocation>
        <location evidence="11">Cell membrane</location>
        <topology evidence="11">Single-pass membrane protein</topology>
    </subcellularLocation>
    <subcellularLocation>
        <location evidence="1">Membrane</location>
        <topology evidence="1">Single-pass membrane protein</topology>
    </subcellularLocation>
</comment>
<evidence type="ECO:0000256" key="5">
    <source>
        <dbReference type="ARBA" id="ARBA00022692"/>
    </source>
</evidence>
<evidence type="ECO:0000313" key="14">
    <source>
        <dbReference type="EMBL" id="ASO75776.1"/>
    </source>
</evidence>
<dbReference type="RefSeq" id="YP_009420288.1">
    <property type="nucleotide sequence ID" value="NC_035720.1"/>
</dbReference>
<geneLocation type="plastid" evidence="14"/>
<keyword evidence="11" id="KW-1003">Cell membrane</keyword>
<evidence type="ECO:0000256" key="8">
    <source>
        <dbReference type="ARBA" id="ARBA00023065"/>
    </source>
</evidence>
<proteinExistence type="inferred from homology"/>
<dbReference type="Pfam" id="PF00430">
    <property type="entry name" value="ATP-synt_B"/>
    <property type="match status" value="1"/>
</dbReference>
<comment type="similarity">
    <text evidence="2 11 12">Belongs to the ATPase B chain family.</text>
</comment>
<keyword evidence="9 11" id="KW-0472">Membrane</keyword>
<dbReference type="GO" id="GO:0046961">
    <property type="term" value="F:proton-transporting ATPase activity, rotational mechanism"/>
    <property type="evidence" value="ECO:0007669"/>
    <property type="project" value="TreeGrafter"/>
</dbReference>
<evidence type="ECO:0000256" key="9">
    <source>
        <dbReference type="ARBA" id="ARBA00023136"/>
    </source>
</evidence>
<comment type="function">
    <text evidence="11">Component of the F(0) channel, it forms part of the peripheral stalk, linking F(1) to F(0). The b'-subunit is a diverged and duplicated form of b found in plants and photosynthetic bacteria.</text>
</comment>
<evidence type="ECO:0000256" key="13">
    <source>
        <dbReference type="SAM" id="Coils"/>
    </source>
</evidence>
<evidence type="ECO:0000256" key="10">
    <source>
        <dbReference type="ARBA" id="ARBA00025198"/>
    </source>
</evidence>
<evidence type="ECO:0000256" key="12">
    <source>
        <dbReference type="RuleBase" id="RU003848"/>
    </source>
</evidence>
<keyword evidence="3 11" id="KW-0813">Transport</keyword>
<sequence length="163" mass="18281">MTNSLFSLALQSVSTESEGGLFDFNATLPLMAIQILLLMVALNLIFYKPISQVLDERDESIRKQLTEASEMLMKAENITKQYELDLAQERREAQSIIASAQKGAQEIVALEIKQAQKDTEQLVAEATNQLNSQKEKALKALEEQVNTLSEQIKNKLINKQLIS</sequence>